<dbReference type="EMBL" id="OM869492">
    <property type="protein sequence ID" value="UPW40767.1"/>
    <property type="molecule type" value="Genomic_DNA"/>
</dbReference>
<organism evidence="1">
    <name type="scientific">Sigmofec virus UA08Rod_11492</name>
    <dbReference type="NCBI Taxonomy" id="2929261"/>
    <lineage>
        <taxon>Viruses</taxon>
        <taxon>Monodnaviria</taxon>
        <taxon>Shotokuvirae</taxon>
        <taxon>Cressdnaviricota</taxon>
    </lineage>
</organism>
<reference evidence="1" key="1">
    <citation type="submission" date="2022-02" db="EMBL/GenBank/DDBJ databases">
        <title>Towards deciphering the DNA virus diversity associated with rodent species in the families Cricetidae and Heteromyidae.</title>
        <authorList>
            <person name="Lund M."/>
            <person name="Larsen B.B."/>
            <person name="Gryseels S."/>
            <person name="Kraberger S."/>
            <person name="Rowsey D.M."/>
            <person name="Steger L."/>
            <person name="Yule K.M."/>
            <person name="Upham N.S."/>
            <person name="Worobey M."/>
            <person name="Van Doorslaer K."/>
            <person name="Varsani A."/>
        </authorList>
    </citation>
    <scope>NUCLEOTIDE SEQUENCE</scope>
    <source>
        <strain evidence="1">UA08Rod_11492</strain>
    </source>
</reference>
<accession>A0A976R754</accession>
<proteinExistence type="predicted"/>
<sequence>MVILIRRFSDFHFKMGYARRYKSYHGSSGRSRRSLWYRTRRSVSTARYGALSRLRRDVRKMAQGRIQNWRQTKMTGTGLKIRRRGRRAKRRYRIKKRRQYRRGKRRYINWLYRNRPAVYYSVSQGNGNVRAVNLGIFTGTTVNVPNLDVSTTVDVNPDEPASTSTQLSDYICYKSHFKFIFNMWSGSEMEEMLYRTGYIRILCFRKWGSVVPTGVENSIFSIFKYPYLATSGYVKGFYKEWCKQFGVQLYIDKLLRVSDDTKWTAEYQVNIYPNIHTRYDSQADANRYFYQFVIIGGFGADEKFGNVYKNGSSPADATNSAMIRFNYNTVNYWKYVNGMVVASGSTTAYRPSGLVTTATSNRPRSIKMDIVDEQVAERQVD</sequence>
<name>A0A976R754_9VIRU</name>
<evidence type="ECO:0000313" key="1">
    <source>
        <dbReference type="EMBL" id="UPW40767.1"/>
    </source>
</evidence>
<protein>
    <submittedName>
        <fullName evidence="1">Capsid protein</fullName>
    </submittedName>
</protein>